<dbReference type="AlphaFoldDB" id="A0A384J644"/>
<gene>
    <name evidence="2" type="ORF">BCIN_01g06180</name>
</gene>
<evidence type="ECO:0000256" key="1">
    <source>
        <dbReference type="SAM" id="MobiDB-lite"/>
    </source>
</evidence>
<keyword evidence="3" id="KW-1185">Reference proteome</keyword>
<protein>
    <submittedName>
        <fullName evidence="2">Uncharacterized protein</fullName>
    </submittedName>
</protein>
<proteinExistence type="predicted"/>
<feature type="region of interest" description="Disordered" evidence="1">
    <location>
        <begin position="384"/>
        <end position="403"/>
    </location>
</feature>
<name>A0A384J644_BOTFB</name>
<dbReference type="OrthoDB" id="5413827at2759"/>
<reference evidence="2 3" key="1">
    <citation type="journal article" date="2011" name="PLoS Genet.">
        <title>Genomic analysis of the necrotrophic fungal pathogens Sclerotinia sclerotiorum and Botrytis cinerea.</title>
        <authorList>
            <person name="Amselem J."/>
            <person name="Cuomo C.A."/>
            <person name="van Kan J.A."/>
            <person name="Viaud M."/>
            <person name="Benito E.P."/>
            <person name="Couloux A."/>
            <person name="Coutinho P.M."/>
            <person name="de Vries R.P."/>
            <person name="Dyer P.S."/>
            <person name="Fillinger S."/>
            <person name="Fournier E."/>
            <person name="Gout L."/>
            <person name="Hahn M."/>
            <person name="Kohn L."/>
            <person name="Lapalu N."/>
            <person name="Plummer K.M."/>
            <person name="Pradier J.M."/>
            <person name="Quevillon E."/>
            <person name="Sharon A."/>
            <person name="Simon A."/>
            <person name="ten Have A."/>
            <person name="Tudzynski B."/>
            <person name="Tudzynski P."/>
            <person name="Wincker P."/>
            <person name="Andrew M."/>
            <person name="Anthouard V."/>
            <person name="Beever R.E."/>
            <person name="Beffa R."/>
            <person name="Benoit I."/>
            <person name="Bouzid O."/>
            <person name="Brault B."/>
            <person name="Chen Z."/>
            <person name="Choquer M."/>
            <person name="Collemare J."/>
            <person name="Cotton P."/>
            <person name="Danchin E.G."/>
            <person name="Da Silva C."/>
            <person name="Gautier A."/>
            <person name="Giraud C."/>
            <person name="Giraud T."/>
            <person name="Gonzalez C."/>
            <person name="Grossetete S."/>
            <person name="Guldener U."/>
            <person name="Henrissat B."/>
            <person name="Howlett B.J."/>
            <person name="Kodira C."/>
            <person name="Kretschmer M."/>
            <person name="Lappartient A."/>
            <person name="Leroch M."/>
            <person name="Levis C."/>
            <person name="Mauceli E."/>
            <person name="Neuveglise C."/>
            <person name="Oeser B."/>
            <person name="Pearson M."/>
            <person name="Poulain J."/>
            <person name="Poussereau N."/>
            <person name="Quesneville H."/>
            <person name="Rascle C."/>
            <person name="Schumacher J."/>
            <person name="Segurens B."/>
            <person name="Sexton A."/>
            <person name="Silva E."/>
            <person name="Sirven C."/>
            <person name="Soanes D.M."/>
            <person name="Talbot N.J."/>
            <person name="Templeton M."/>
            <person name="Yandava C."/>
            <person name="Yarden O."/>
            <person name="Zeng Q."/>
            <person name="Rollins J.A."/>
            <person name="Lebrun M.H."/>
            <person name="Dickman M."/>
        </authorList>
    </citation>
    <scope>NUCLEOTIDE SEQUENCE [LARGE SCALE GENOMIC DNA]</scope>
    <source>
        <strain evidence="2 3">B05.10</strain>
    </source>
</reference>
<dbReference type="EMBL" id="CP009805">
    <property type="protein sequence ID" value="ATZ45921.1"/>
    <property type="molecule type" value="Genomic_DNA"/>
</dbReference>
<evidence type="ECO:0000313" key="3">
    <source>
        <dbReference type="Proteomes" id="UP000001798"/>
    </source>
</evidence>
<reference evidence="2 3" key="2">
    <citation type="journal article" date="2012" name="Eukaryot. Cell">
        <title>Genome update of Botrytis cinerea strains B05.10 and T4.</title>
        <authorList>
            <person name="Staats M."/>
            <person name="van Kan J.A."/>
        </authorList>
    </citation>
    <scope>NUCLEOTIDE SEQUENCE [LARGE SCALE GENOMIC DNA]</scope>
    <source>
        <strain evidence="2 3">B05.10</strain>
    </source>
</reference>
<accession>A0A384J644</accession>
<sequence length="403" mass="46964">MGKGKFQRRKGKSHKKIMPGASLKGSLMAKGFNAAAARQTLKVQNKLCRLADERMGVESQTWANSIRHQKEKCLLLDLLPEVRLIIWEFCILNLPCGRKPITIEISRRQHNRDLHLFTRSISAKRPCLQKQAYFRQKFIDPVHPSFRAQMFNLLMICPQAYLEIKGGALLYKIKTFRFTDPLIICMVSAKIGRKLLFIQSIVLEYDIYSSESLDFVTTICPLMLSRSTFLKKFRMKLKILSRSIVIRATPGFTINGTLFPSHHPKVVHHKLCSDPRLWEWSRKPDKIDDIKDFDIDVSGDDAWHSYFRFGGDKNGWHLVRNVYAIQAIDMSELVQRLKERYPYYKKSGVKEQTTSRRGPILVDVCEPVFVTKTALDFIQEKNEKMESERVERKRLEERPEEQN</sequence>
<dbReference type="VEuPathDB" id="FungiDB:Bcin01g06180"/>
<evidence type="ECO:0000313" key="2">
    <source>
        <dbReference type="EMBL" id="ATZ45921.1"/>
    </source>
</evidence>
<dbReference type="Proteomes" id="UP000001798">
    <property type="component" value="Chromosome 1"/>
</dbReference>
<dbReference type="KEGG" id="bfu:BCIN_01g06180"/>
<dbReference type="GeneID" id="5441951"/>
<organism evidence="2 3">
    <name type="scientific">Botryotinia fuckeliana (strain B05.10)</name>
    <name type="common">Noble rot fungus</name>
    <name type="synonym">Botrytis cinerea</name>
    <dbReference type="NCBI Taxonomy" id="332648"/>
    <lineage>
        <taxon>Eukaryota</taxon>
        <taxon>Fungi</taxon>
        <taxon>Dikarya</taxon>
        <taxon>Ascomycota</taxon>
        <taxon>Pezizomycotina</taxon>
        <taxon>Leotiomycetes</taxon>
        <taxon>Helotiales</taxon>
        <taxon>Sclerotiniaceae</taxon>
        <taxon>Botrytis</taxon>
    </lineage>
</organism>
<reference evidence="2 3" key="3">
    <citation type="journal article" date="2017" name="Mol. Plant Pathol.">
        <title>A gapless genome sequence of the fungus Botrytis cinerea.</title>
        <authorList>
            <person name="Van Kan J.A."/>
            <person name="Stassen J.H."/>
            <person name="Mosbach A."/>
            <person name="Van Der Lee T.A."/>
            <person name="Faino L."/>
            <person name="Farmer A.D."/>
            <person name="Papasotiriou D.G."/>
            <person name="Zhou S."/>
            <person name="Seidl M.F."/>
            <person name="Cottam E."/>
            <person name="Edel D."/>
            <person name="Hahn M."/>
            <person name="Schwartz D.C."/>
            <person name="Dietrich R.A."/>
            <person name="Widdison S."/>
            <person name="Scalliet G."/>
        </authorList>
    </citation>
    <scope>NUCLEOTIDE SEQUENCE [LARGE SCALE GENOMIC DNA]</scope>
    <source>
        <strain evidence="2 3">B05.10</strain>
    </source>
</reference>
<dbReference type="RefSeq" id="XP_001561303.1">
    <property type="nucleotide sequence ID" value="XM_001561253.2"/>
</dbReference>